<sequence>SIGTTNRVCWLGKIFVGNHNTVAASLGRAQEWPDPWLCYSVPALWLQRQSMDYTENSQR</sequence>
<organism evidence="1 2">
    <name type="scientific">Laodelphax striatellus</name>
    <name type="common">Small brown planthopper</name>
    <name type="synonym">Delphax striatella</name>
    <dbReference type="NCBI Taxonomy" id="195883"/>
    <lineage>
        <taxon>Eukaryota</taxon>
        <taxon>Metazoa</taxon>
        <taxon>Ecdysozoa</taxon>
        <taxon>Arthropoda</taxon>
        <taxon>Hexapoda</taxon>
        <taxon>Insecta</taxon>
        <taxon>Pterygota</taxon>
        <taxon>Neoptera</taxon>
        <taxon>Paraneoptera</taxon>
        <taxon>Hemiptera</taxon>
        <taxon>Auchenorrhyncha</taxon>
        <taxon>Fulgoroidea</taxon>
        <taxon>Delphacidae</taxon>
        <taxon>Criomorphinae</taxon>
        <taxon>Laodelphax</taxon>
    </lineage>
</organism>
<dbReference type="EMBL" id="QKKF02001284">
    <property type="protein sequence ID" value="RZF48676.1"/>
    <property type="molecule type" value="Genomic_DNA"/>
</dbReference>
<keyword evidence="2" id="KW-1185">Reference proteome</keyword>
<proteinExistence type="predicted"/>
<feature type="non-terminal residue" evidence="1">
    <location>
        <position position="1"/>
    </location>
</feature>
<feature type="non-terminal residue" evidence="1">
    <location>
        <position position="59"/>
    </location>
</feature>
<gene>
    <name evidence="1" type="ORF">LSTR_LSTR015814</name>
</gene>
<dbReference type="Proteomes" id="UP000291343">
    <property type="component" value="Unassembled WGS sequence"/>
</dbReference>
<accession>A0A482XS74</accession>
<dbReference type="InParanoid" id="A0A482XS74"/>
<evidence type="ECO:0000313" key="2">
    <source>
        <dbReference type="Proteomes" id="UP000291343"/>
    </source>
</evidence>
<reference evidence="1 2" key="1">
    <citation type="journal article" date="2017" name="Gigascience">
        <title>Genome sequence of the small brown planthopper, Laodelphax striatellus.</title>
        <authorList>
            <person name="Zhu J."/>
            <person name="Jiang F."/>
            <person name="Wang X."/>
            <person name="Yang P."/>
            <person name="Bao Y."/>
            <person name="Zhao W."/>
            <person name="Wang W."/>
            <person name="Lu H."/>
            <person name="Wang Q."/>
            <person name="Cui N."/>
            <person name="Li J."/>
            <person name="Chen X."/>
            <person name="Luo L."/>
            <person name="Yu J."/>
            <person name="Kang L."/>
            <person name="Cui F."/>
        </authorList>
    </citation>
    <scope>NUCLEOTIDE SEQUENCE [LARGE SCALE GENOMIC DNA]</scope>
    <source>
        <strain evidence="1">Lst14</strain>
    </source>
</reference>
<dbReference type="AlphaFoldDB" id="A0A482XS74"/>
<comment type="caution">
    <text evidence="1">The sequence shown here is derived from an EMBL/GenBank/DDBJ whole genome shotgun (WGS) entry which is preliminary data.</text>
</comment>
<protein>
    <submittedName>
        <fullName evidence="1">Uncharacterized protein</fullName>
    </submittedName>
</protein>
<evidence type="ECO:0000313" key="1">
    <source>
        <dbReference type="EMBL" id="RZF48676.1"/>
    </source>
</evidence>
<name>A0A482XS74_LAOST</name>